<dbReference type="KEGG" id="por:APT59_08345"/>
<keyword evidence="4 8" id="KW-0479">Metal-binding</keyword>
<dbReference type="GO" id="GO:0005829">
    <property type="term" value="C:cytosol"/>
    <property type="evidence" value="ECO:0007669"/>
    <property type="project" value="TreeGrafter"/>
</dbReference>
<dbReference type="OrthoDB" id="9778264at2"/>
<feature type="binding site" evidence="8">
    <location>
        <position position="39"/>
    </location>
    <ligand>
        <name>Mg(2+)</name>
        <dbReference type="ChEBI" id="CHEBI:18420"/>
        <label>2</label>
        <note>catalytic</note>
    </ligand>
</feature>
<evidence type="ECO:0000256" key="3">
    <source>
        <dbReference type="ARBA" id="ARBA00022722"/>
    </source>
</evidence>
<feature type="binding site" evidence="8">
    <location>
        <position position="37"/>
    </location>
    <ligand>
        <name>Mg(2+)</name>
        <dbReference type="ChEBI" id="CHEBI:18420"/>
        <label>1</label>
        <note>catalytic</note>
    </ligand>
</feature>
<comment type="subunit">
    <text evidence="1 8">Homodimer.</text>
</comment>
<keyword evidence="5 8" id="KW-0378">Hydrolase</keyword>
<dbReference type="CDD" id="cd06134">
    <property type="entry name" value="RNaseT"/>
    <property type="match status" value="1"/>
</dbReference>
<dbReference type="SUPFAM" id="SSF53098">
    <property type="entry name" value="Ribonuclease H-like"/>
    <property type="match status" value="1"/>
</dbReference>
<evidence type="ECO:0000259" key="9">
    <source>
        <dbReference type="SMART" id="SM00479"/>
    </source>
</evidence>
<dbReference type="InterPro" id="IPR036397">
    <property type="entry name" value="RNaseH_sf"/>
</dbReference>
<dbReference type="GO" id="GO:0016896">
    <property type="term" value="F:RNA exonuclease activity, producing 5'-phosphomonoesters"/>
    <property type="evidence" value="ECO:0007669"/>
    <property type="project" value="UniProtKB-UniRule"/>
</dbReference>
<name>A0A0U4VMH5_9PSED</name>
<sequence>MSMDETFSDELDASQPMSDSRIPMARRFRGYLPVVIDVETGGFNAATDALLEIAATTVAMDEEGVLYPDHTYFFRVEPFAGANIEAAALEFTGIKLDHPLRMAVGEEQALSEIFKGVRKSLKASGCKRAILVGHNSSFDLGFLNAAVLRCGLKRNPFHPFSSFDTATLAGLAYGQTVLAKACQAAGIEFDNREAHSARYDTEKTAELFCGIVNRWREMGGWVDLD</sequence>
<organism evidence="10 11">
    <name type="scientific">Pseudomonas oryzihabitans</name>
    <dbReference type="NCBI Taxonomy" id="47885"/>
    <lineage>
        <taxon>Bacteria</taxon>
        <taxon>Pseudomonadati</taxon>
        <taxon>Pseudomonadota</taxon>
        <taxon>Gammaproteobacteria</taxon>
        <taxon>Pseudomonadales</taxon>
        <taxon>Pseudomonadaceae</taxon>
        <taxon>Pseudomonas</taxon>
    </lineage>
</organism>
<reference evidence="10 11" key="1">
    <citation type="submission" date="2016-01" db="EMBL/GenBank/DDBJ databases">
        <title>Annotation of Pseudomonas oryzihabitans USDA-ARS-USMARC-56511.</title>
        <authorList>
            <person name="Harhay G.P."/>
            <person name="Harhay D.M."/>
            <person name="Smith T.P.L."/>
            <person name="Bono J.L."/>
            <person name="Heaton M.P."/>
            <person name="Clawson M.L."/>
            <person name="Chitko-Mckown C.G."/>
            <person name="Capik S.F."/>
            <person name="DeDonder K.D."/>
            <person name="Apley M.D."/>
            <person name="Lubbers B.V."/>
            <person name="White B.J."/>
            <person name="Larson R.L."/>
        </authorList>
    </citation>
    <scope>NUCLEOTIDE SEQUENCE [LARGE SCALE GENOMIC DNA]</scope>
    <source>
        <strain evidence="10 11">USDA-ARS-USMARC-56511</strain>
    </source>
</reference>
<evidence type="ECO:0000256" key="2">
    <source>
        <dbReference type="ARBA" id="ARBA00022694"/>
    </source>
</evidence>
<dbReference type="GO" id="GO:0045004">
    <property type="term" value="P:DNA replication proofreading"/>
    <property type="evidence" value="ECO:0007669"/>
    <property type="project" value="TreeGrafter"/>
</dbReference>
<keyword evidence="6 8" id="KW-0269">Exonuclease</keyword>
<evidence type="ECO:0000256" key="4">
    <source>
        <dbReference type="ARBA" id="ARBA00022723"/>
    </source>
</evidence>
<dbReference type="InterPro" id="IPR012337">
    <property type="entry name" value="RNaseH-like_sf"/>
</dbReference>
<keyword evidence="7 8" id="KW-0460">Magnesium</keyword>
<evidence type="ECO:0000313" key="10">
    <source>
        <dbReference type="EMBL" id="ALZ84215.1"/>
    </source>
</evidence>
<feature type="domain" description="Exonuclease" evidence="9">
    <location>
        <begin position="32"/>
        <end position="217"/>
    </location>
</feature>
<feature type="site" description="Important for substrate binding and specificity" evidence="8">
    <location>
        <position position="138"/>
    </location>
</feature>
<dbReference type="Pfam" id="PF00929">
    <property type="entry name" value="RNase_T"/>
    <property type="match status" value="1"/>
</dbReference>
<dbReference type="EMBL" id="CP013987">
    <property type="protein sequence ID" value="ALZ84215.1"/>
    <property type="molecule type" value="Genomic_DNA"/>
</dbReference>
<feature type="binding site" evidence="8">
    <location>
        <position position="195"/>
    </location>
    <ligand>
        <name>Mg(2+)</name>
        <dbReference type="ChEBI" id="CHEBI:18420"/>
        <label>2</label>
        <note>catalytic</note>
    </ligand>
</feature>
<dbReference type="AlphaFoldDB" id="A0A0U4VMH5"/>
<feature type="site" description="Important for substrate binding and specificity" evidence="8">
    <location>
        <position position="43"/>
    </location>
</feature>
<dbReference type="GO" id="GO:0003676">
    <property type="term" value="F:nucleic acid binding"/>
    <property type="evidence" value="ECO:0007669"/>
    <property type="project" value="InterPro"/>
</dbReference>
<feature type="binding site" evidence="8">
    <location>
        <position position="200"/>
    </location>
    <ligand>
        <name>Mg(2+)</name>
        <dbReference type="ChEBI" id="CHEBI:18420"/>
        <label>2</label>
        <note>catalytic</note>
    </ligand>
</feature>
<feature type="site" description="Important for substrate binding and specificity" evidence="8">
    <location>
        <position position="160"/>
    </location>
</feature>
<keyword evidence="2 8" id="KW-0819">tRNA processing</keyword>
<dbReference type="PANTHER" id="PTHR30231">
    <property type="entry name" value="DNA POLYMERASE III SUBUNIT EPSILON"/>
    <property type="match status" value="1"/>
</dbReference>
<keyword evidence="3 8" id="KW-0540">Nuclease</keyword>
<comment type="similarity">
    <text evidence="8">Belongs to the RNase T family.</text>
</comment>
<evidence type="ECO:0000313" key="11">
    <source>
        <dbReference type="Proteomes" id="UP000064137"/>
    </source>
</evidence>
<dbReference type="InterPro" id="IPR005987">
    <property type="entry name" value="RNase_T"/>
</dbReference>
<evidence type="ECO:0000256" key="6">
    <source>
        <dbReference type="ARBA" id="ARBA00022839"/>
    </source>
</evidence>
<dbReference type="InterPro" id="IPR013520">
    <property type="entry name" value="Ribonucl_H"/>
</dbReference>
<accession>A0A0U4VMH5</accession>
<dbReference type="Gene3D" id="3.30.420.10">
    <property type="entry name" value="Ribonuclease H-like superfamily/Ribonuclease H"/>
    <property type="match status" value="1"/>
</dbReference>
<gene>
    <name evidence="8" type="primary">rnt</name>
    <name evidence="10" type="ORF">APT59_08345</name>
</gene>
<evidence type="ECO:0000256" key="8">
    <source>
        <dbReference type="HAMAP-Rule" id="MF_00157"/>
    </source>
</evidence>
<feature type="active site" description="Proton donor/acceptor" evidence="8">
    <location>
        <position position="195"/>
    </location>
</feature>
<dbReference type="PANTHER" id="PTHR30231:SF2">
    <property type="entry name" value="RIBONUCLEASE T"/>
    <property type="match status" value="1"/>
</dbReference>
<dbReference type="FunFam" id="3.30.420.10:FF:000009">
    <property type="entry name" value="Ribonuclease T"/>
    <property type="match status" value="1"/>
</dbReference>
<feature type="site" description="Important for substrate binding and specificity" evidence="8">
    <location>
        <position position="91"/>
    </location>
</feature>
<dbReference type="GO" id="GO:0008033">
    <property type="term" value="P:tRNA processing"/>
    <property type="evidence" value="ECO:0007669"/>
    <property type="project" value="UniProtKB-KW"/>
</dbReference>
<proteinExistence type="inferred from homology"/>
<evidence type="ECO:0000256" key="7">
    <source>
        <dbReference type="ARBA" id="ARBA00022842"/>
    </source>
</evidence>
<dbReference type="EC" id="3.1.13.-" evidence="8"/>
<feature type="binding site" evidence="8">
    <location>
        <position position="37"/>
    </location>
    <ligand>
        <name>Mg(2+)</name>
        <dbReference type="ChEBI" id="CHEBI:18420"/>
        <label>2</label>
        <note>catalytic</note>
    </ligand>
</feature>
<dbReference type="GO" id="GO:0008408">
    <property type="term" value="F:3'-5' exonuclease activity"/>
    <property type="evidence" value="ECO:0007669"/>
    <property type="project" value="TreeGrafter"/>
</dbReference>
<dbReference type="GO" id="GO:0000287">
    <property type="term" value="F:magnesium ion binding"/>
    <property type="evidence" value="ECO:0007669"/>
    <property type="project" value="UniProtKB-UniRule"/>
</dbReference>
<dbReference type="HAMAP" id="MF_00157">
    <property type="entry name" value="RNase_T"/>
    <property type="match status" value="1"/>
</dbReference>
<comment type="function">
    <text evidence="8">Trims short 3' overhangs of a variety of RNA species, leaving a one or two nucleotide 3' overhang. Responsible for the end-turnover of tRNA: specifically removes the terminal AMP residue from uncharged tRNA (tRNA-C-C-A). Also appears to be involved in tRNA biosynthesis.</text>
</comment>
<comment type="cofactor">
    <cofactor evidence="8">
        <name>Mg(2+)</name>
        <dbReference type="ChEBI" id="CHEBI:18420"/>
    </cofactor>
    <text evidence="8">Binds two Mg(2+) per subunit. The active form of the enzyme binds two Mg(2+) ions in its active site. The first Mg(2+) forms only one salt bridge with the protein.</text>
</comment>
<protein>
    <recommendedName>
        <fullName evidence="8">Ribonuclease T</fullName>
        <ecNumber evidence="8">3.1.13.-</ecNumber>
    </recommendedName>
    <alternativeName>
        <fullName evidence="8">Exoribonuclease T</fullName>
        <shortName evidence="8">RNase T</shortName>
    </alternativeName>
</protein>
<dbReference type="SMART" id="SM00479">
    <property type="entry name" value="EXOIII"/>
    <property type="match status" value="1"/>
</dbReference>
<evidence type="ECO:0000256" key="5">
    <source>
        <dbReference type="ARBA" id="ARBA00022801"/>
    </source>
</evidence>
<dbReference type="Proteomes" id="UP000064137">
    <property type="component" value="Chromosome"/>
</dbReference>
<evidence type="ECO:0000256" key="1">
    <source>
        <dbReference type="ARBA" id="ARBA00011738"/>
    </source>
</evidence>
<dbReference type="NCBIfam" id="TIGR01298">
    <property type="entry name" value="RNaseT"/>
    <property type="match status" value="1"/>
</dbReference>